<dbReference type="OrthoDB" id="9765653at2"/>
<keyword evidence="5" id="KW-0472">Membrane</keyword>
<dbReference type="PROSITE" id="PS50111">
    <property type="entry name" value="CHEMOTAXIS_TRANSDUC_2"/>
    <property type="match status" value="1"/>
</dbReference>
<evidence type="ECO:0000256" key="4">
    <source>
        <dbReference type="PROSITE-ProRule" id="PRU00284"/>
    </source>
</evidence>
<name>A0A2N8ZJ73_9VIBR</name>
<proteinExistence type="inferred from homology"/>
<dbReference type="AlphaFoldDB" id="A0A2N8ZJ73"/>
<evidence type="ECO:0000256" key="3">
    <source>
        <dbReference type="ARBA" id="ARBA00029447"/>
    </source>
</evidence>
<organism evidence="7 8">
    <name type="scientific">Vibrio tapetis subsp. tapetis</name>
    <dbReference type="NCBI Taxonomy" id="1671868"/>
    <lineage>
        <taxon>Bacteria</taxon>
        <taxon>Pseudomonadati</taxon>
        <taxon>Pseudomonadota</taxon>
        <taxon>Gammaproteobacteria</taxon>
        <taxon>Vibrionales</taxon>
        <taxon>Vibrionaceae</taxon>
        <taxon>Vibrio</taxon>
    </lineage>
</organism>
<evidence type="ECO:0000256" key="5">
    <source>
        <dbReference type="SAM" id="Phobius"/>
    </source>
</evidence>
<dbReference type="Gene3D" id="6.10.340.10">
    <property type="match status" value="1"/>
</dbReference>
<reference evidence="7 8" key="1">
    <citation type="submission" date="2017-10" db="EMBL/GenBank/DDBJ databases">
        <authorList>
            <person name="Banno H."/>
            <person name="Chua N.-H."/>
        </authorList>
    </citation>
    <scope>NUCLEOTIDE SEQUENCE [LARGE SCALE GENOMIC DNA]</scope>
    <source>
        <strain evidence="7">Vibrio tapetis CECT4600</strain>
    </source>
</reference>
<sequence length="443" mass="48724">MPWKNLPLTAQILQPAFIALSLMVLATIVSHTMLTSALEKAEASHIMLIEYENTFGELEKLEQKASASLAIVMELVHKTKRVLIGTTGIAILMALISSIWVSKRIKFHIVTLSQIIGKMATGENSRDNVTSQTQDEIGVFCSLNRYTNTTLDIFETLEIFETNVNDYKTLATNFAHLTTQSTDSLTALESGLIRQQSEIQATLSSFSSVKTTSERVEKDSEETILYAEKGAIIAQAGLESALARAIFSDELTEELNRTVEIAKNLQNLSTRVSEFLELIESVAKQTNLLALNAAIEASRAGSQGKGFSVVADEVRLLAQKTSQSTVSIQELVNSLQEGANEAVNSVHTCLEKVVENASLANLNTADMQTLLEGIEAMIEKNRTIAHFAKKQRASMTSLDTKLHQINISLDKNLLSLQQSVEATSFLSKLAEHQQDKLCFFKTH</sequence>
<dbReference type="GO" id="GO:0007165">
    <property type="term" value="P:signal transduction"/>
    <property type="evidence" value="ECO:0007669"/>
    <property type="project" value="UniProtKB-KW"/>
</dbReference>
<keyword evidence="5" id="KW-0812">Transmembrane</keyword>
<evidence type="ECO:0000256" key="1">
    <source>
        <dbReference type="ARBA" id="ARBA00004370"/>
    </source>
</evidence>
<dbReference type="PANTHER" id="PTHR32089">
    <property type="entry name" value="METHYL-ACCEPTING CHEMOTAXIS PROTEIN MCPB"/>
    <property type="match status" value="1"/>
</dbReference>
<comment type="similarity">
    <text evidence="3">Belongs to the methyl-accepting chemotaxis (MCP) protein family.</text>
</comment>
<dbReference type="SUPFAM" id="SSF58104">
    <property type="entry name" value="Methyl-accepting chemotaxis protein (MCP) signaling domain"/>
    <property type="match status" value="1"/>
</dbReference>
<dbReference type="Pfam" id="PF00015">
    <property type="entry name" value="MCPsignal"/>
    <property type="match status" value="1"/>
</dbReference>
<protein>
    <submittedName>
        <fullName evidence="7">Methyl-accepting chemotaxis protein</fullName>
    </submittedName>
</protein>
<evidence type="ECO:0000256" key="2">
    <source>
        <dbReference type="ARBA" id="ARBA00023224"/>
    </source>
</evidence>
<dbReference type="Proteomes" id="UP000235828">
    <property type="component" value="Chromosome B"/>
</dbReference>
<feature type="transmembrane region" description="Helical" evidence="5">
    <location>
        <begin position="12"/>
        <end position="34"/>
    </location>
</feature>
<keyword evidence="5" id="KW-1133">Transmembrane helix</keyword>
<dbReference type="KEGG" id="vta:B0341"/>
<dbReference type="InterPro" id="IPR004089">
    <property type="entry name" value="MCPsignal_dom"/>
</dbReference>
<dbReference type="GO" id="GO:0016020">
    <property type="term" value="C:membrane"/>
    <property type="evidence" value="ECO:0007669"/>
    <property type="project" value="UniProtKB-SubCell"/>
</dbReference>
<keyword evidence="2 4" id="KW-0807">Transducer</keyword>
<dbReference type="RefSeq" id="WP_102524309.1">
    <property type="nucleotide sequence ID" value="NZ_LT960612.1"/>
</dbReference>
<gene>
    <name evidence="7" type="ORF">VTAP4600_B0341</name>
</gene>
<evidence type="ECO:0000313" key="8">
    <source>
        <dbReference type="Proteomes" id="UP000235828"/>
    </source>
</evidence>
<evidence type="ECO:0000259" key="6">
    <source>
        <dbReference type="PROSITE" id="PS50111"/>
    </source>
</evidence>
<dbReference type="PANTHER" id="PTHR32089:SF120">
    <property type="entry name" value="METHYL-ACCEPTING CHEMOTAXIS PROTEIN TLPQ"/>
    <property type="match status" value="1"/>
</dbReference>
<comment type="subcellular location">
    <subcellularLocation>
        <location evidence="1">Membrane</location>
    </subcellularLocation>
</comment>
<feature type="transmembrane region" description="Helical" evidence="5">
    <location>
        <begin position="82"/>
        <end position="101"/>
    </location>
</feature>
<keyword evidence="8" id="KW-1185">Reference proteome</keyword>
<dbReference type="SMART" id="SM00283">
    <property type="entry name" value="MA"/>
    <property type="match status" value="1"/>
</dbReference>
<dbReference type="EMBL" id="LT960612">
    <property type="protein sequence ID" value="SON51952.1"/>
    <property type="molecule type" value="Genomic_DNA"/>
</dbReference>
<dbReference type="GO" id="GO:0006935">
    <property type="term" value="P:chemotaxis"/>
    <property type="evidence" value="ECO:0007669"/>
    <property type="project" value="UniProtKB-ARBA"/>
</dbReference>
<feature type="domain" description="Methyl-accepting transducer" evidence="6">
    <location>
        <begin position="170"/>
        <end position="406"/>
    </location>
</feature>
<evidence type="ECO:0000313" key="7">
    <source>
        <dbReference type="EMBL" id="SON51952.1"/>
    </source>
</evidence>
<dbReference type="Gene3D" id="1.10.287.950">
    <property type="entry name" value="Methyl-accepting chemotaxis protein"/>
    <property type="match status" value="1"/>
</dbReference>
<accession>A0A2N8ZJ73</accession>